<dbReference type="EMBL" id="JBHDLJ010000003">
    <property type="protein sequence ID" value="MFB0833887.1"/>
    <property type="molecule type" value="Genomic_DNA"/>
</dbReference>
<organism evidence="1 2">
    <name type="scientific">Arthrobacter halodurans</name>
    <dbReference type="NCBI Taxonomy" id="516699"/>
    <lineage>
        <taxon>Bacteria</taxon>
        <taxon>Bacillati</taxon>
        <taxon>Actinomycetota</taxon>
        <taxon>Actinomycetes</taxon>
        <taxon>Micrococcales</taxon>
        <taxon>Micrococcaceae</taxon>
        <taxon>Arthrobacter</taxon>
    </lineage>
</organism>
<accession>A0ABV4UNQ3</accession>
<reference evidence="1 2" key="1">
    <citation type="submission" date="2024-09" db="EMBL/GenBank/DDBJ databases">
        <authorList>
            <person name="Salinas-Garcia M.A."/>
            <person name="Prieme A."/>
        </authorList>
    </citation>
    <scope>NUCLEOTIDE SEQUENCE [LARGE SCALE GENOMIC DNA]</scope>
    <source>
        <strain evidence="1 2">DSM 21081</strain>
    </source>
</reference>
<dbReference type="InterPro" id="IPR045436">
    <property type="entry name" value="DUF6507"/>
</dbReference>
<dbReference type="RefSeq" id="WP_373971065.1">
    <property type="nucleotide sequence ID" value="NZ_JBHDLJ010000003.1"/>
</dbReference>
<dbReference type="Proteomes" id="UP001575652">
    <property type="component" value="Unassembled WGS sequence"/>
</dbReference>
<gene>
    <name evidence="1" type="ORF">ACETWP_04735</name>
</gene>
<name>A0ABV4UNQ3_9MICC</name>
<dbReference type="Pfam" id="PF20117">
    <property type="entry name" value="DUF6507"/>
    <property type="match status" value="1"/>
</dbReference>
<proteinExistence type="predicted"/>
<comment type="caution">
    <text evidence="1">The sequence shown here is derived from an EMBL/GenBank/DDBJ whole genome shotgun (WGS) entry which is preliminary data.</text>
</comment>
<evidence type="ECO:0000313" key="2">
    <source>
        <dbReference type="Proteomes" id="UP001575652"/>
    </source>
</evidence>
<evidence type="ECO:0000313" key="1">
    <source>
        <dbReference type="EMBL" id="MFB0833887.1"/>
    </source>
</evidence>
<sequence length="118" mass="12389">MGIGNYQVQPAAVRGVLANVRAEREDLATLRTTLRNDVEDLMAAAKMRAVVTALSSVWNDVLAVQAEAAETRVDNAVNGMEAALRAYEAGDAAMMDAARTTMGRSPALAVDDAITVGP</sequence>
<protein>
    <submittedName>
        <fullName evidence="1">DUF6507 family protein</fullName>
    </submittedName>
</protein>
<keyword evidence="2" id="KW-1185">Reference proteome</keyword>